<dbReference type="RefSeq" id="WP_002382545.1">
    <property type="nucleotide sequence ID" value="NZ_CP060804.1"/>
</dbReference>
<dbReference type="EMBL" id="CP060804">
    <property type="protein sequence ID" value="QNP37194.1"/>
    <property type="molecule type" value="Genomic_DNA"/>
</dbReference>
<evidence type="ECO:0000259" key="1">
    <source>
        <dbReference type="Pfam" id="PF18667"/>
    </source>
</evidence>
<feature type="domain" description="Baseplate upper protein immunoglobulin like" evidence="1">
    <location>
        <begin position="264"/>
        <end position="350"/>
    </location>
</feature>
<dbReference type="Pfam" id="PF18667">
    <property type="entry name" value="BppU_IgG"/>
    <property type="match status" value="1"/>
</dbReference>
<evidence type="ECO:0000313" key="3">
    <source>
        <dbReference type="Proteomes" id="UP000516122"/>
    </source>
</evidence>
<dbReference type="Proteomes" id="UP000516122">
    <property type="component" value="Chromosome"/>
</dbReference>
<evidence type="ECO:0000313" key="2">
    <source>
        <dbReference type="EMBL" id="QNP37194.1"/>
    </source>
</evidence>
<name>A0A7H0FMC8_ENTFL</name>
<accession>A0A7H0FMC8</accession>
<reference evidence="2 3" key="1">
    <citation type="submission" date="2020-08" db="EMBL/GenBank/DDBJ databases">
        <title>Enterococcus faecalis SF28073 genome assembly.</title>
        <authorList>
            <person name="Duerkop B.A."/>
            <person name="Johnson C.N."/>
        </authorList>
    </citation>
    <scope>NUCLEOTIDE SEQUENCE [LARGE SCALE GENOMIC DNA]</scope>
    <source>
        <strain evidence="2 3">SF28073</strain>
    </source>
</reference>
<dbReference type="InterPro" id="IPR041531">
    <property type="entry name" value="BppU_IgG"/>
</dbReference>
<gene>
    <name evidence="2" type="ORF">H9Q64_12070</name>
</gene>
<dbReference type="Gene3D" id="2.60.40.3320">
    <property type="match status" value="1"/>
</dbReference>
<organism evidence="2 3">
    <name type="scientific">Enterococcus faecalis</name>
    <name type="common">Streptococcus faecalis</name>
    <dbReference type="NCBI Taxonomy" id="1351"/>
    <lineage>
        <taxon>Bacteria</taxon>
        <taxon>Bacillati</taxon>
        <taxon>Bacillota</taxon>
        <taxon>Bacilli</taxon>
        <taxon>Lactobacillales</taxon>
        <taxon>Enterococcaceae</taxon>
        <taxon>Enterococcus</taxon>
    </lineage>
</organism>
<protein>
    <submittedName>
        <fullName evidence="2">Structural protein</fullName>
    </submittedName>
</protein>
<sequence>MAELSLFYDAVLQDDGTYDRAYTSADWAKYFENIFRNGVMMSVGEALRVTAADSVGMRIVVKAGSANLKGYQYINTSAFAVPIDVASSTQDRTDSIVVRHDLNARQAYVAVKKGNVSVERSTEVYEIQLATVKVPRNSSGITADLITDKRSDAKVCGYSTPFANVSVSGLEAQYEAMLKKIVETNKTSYEKILNDFKNYVAKAQTDMDYNIEEIIRTGNGKVNAFDVLIHEWFAALKNELDANQASNLQNQINEMKATEELPAIEHNLRGYPNVQVLYWEYGIGLSGLANEPTGLGGSNVKKIPHSVEYLDLFSFKVKVPMNFKMVNPTVTKIDSRTIRFIEAFKVIEIKF</sequence>
<proteinExistence type="predicted"/>
<dbReference type="AlphaFoldDB" id="A0A7H0FMC8"/>